<dbReference type="SUPFAM" id="SSF55298">
    <property type="entry name" value="YjgF-like"/>
    <property type="match status" value="1"/>
</dbReference>
<dbReference type="RefSeq" id="WP_146850398.1">
    <property type="nucleotide sequence ID" value="NZ_BKAG01000012.1"/>
</dbReference>
<comment type="similarity">
    <text evidence="1">Belongs to the RutC family.</text>
</comment>
<dbReference type="PANTHER" id="PTHR11803">
    <property type="entry name" value="2-IMINOBUTANOATE/2-IMINOPROPANOATE DEAMINASE RIDA"/>
    <property type="match status" value="1"/>
</dbReference>
<dbReference type="InterPro" id="IPR006056">
    <property type="entry name" value="RidA"/>
</dbReference>
<keyword evidence="3" id="KW-1185">Reference proteome</keyword>
<dbReference type="PANTHER" id="PTHR11803:SF58">
    <property type="entry name" value="PROTEIN HMF1-RELATED"/>
    <property type="match status" value="1"/>
</dbReference>
<name>A0A512M7V8_9BACT</name>
<organism evidence="2 3">
    <name type="scientific">Brevifollis gellanilyticus</name>
    <dbReference type="NCBI Taxonomy" id="748831"/>
    <lineage>
        <taxon>Bacteria</taxon>
        <taxon>Pseudomonadati</taxon>
        <taxon>Verrucomicrobiota</taxon>
        <taxon>Verrucomicrobiia</taxon>
        <taxon>Verrucomicrobiales</taxon>
        <taxon>Verrucomicrobiaceae</taxon>
    </lineage>
</organism>
<accession>A0A512M7V8</accession>
<dbReference type="Gene3D" id="3.30.1330.40">
    <property type="entry name" value="RutC-like"/>
    <property type="match status" value="1"/>
</dbReference>
<comment type="caution">
    <text evidence="2">The sequence shown here is derived from an EMBL/GenBank/DDBJ whole genome shotgun (WGS) entry which is preliminary data.</text>
</comment>
<dbReference type="EMBL" id="BKAG01000012">
    <property type="protein sequence ID" value="GEP42814.1"/>
    <property type="molecule type" value="Genomic_DNA"/>
</dbReference>
<dbReference type="InterPro" id="IPR035959">
    <property type="entry name" value="RutC-like_sf"/>
</dbReference>
<reference evidence="2 3" key="1">
    <citation type="submission" date="2019-07" db="EMBL/GenBank/DDBJ databases">
        <title>Whole genome shotgun sequence of Brevifollis gellanilyticus NBRC 108608.</title>
        <authorList>
            <person name="Hosoyama A."/>
            <person name="Uohara A."/>
            <person name="Ohji S."/>
            <person name="Ichikawa N."/>
        </authorList>
    </citation>
    <scope>NUCLEOTIDE SEQUENCE [LARGE SCALE GENOMIC DNA]</scope>
    <source>
        <strain evidence="2 3">NBRC 108608</strain>
    </source>
</reference>
<dbReference type="InterPro" id="IPR019897">
    <property type="entry name" value="RidA_CS"/>
</dbReference>
<dbReference type="Pfam" id="PF01042">
    <property type="entry name" value="Ribonuc_L-PSP"/>
    <property type="match status" value="1"/>
</dbReference>
<evidence type="ECO:0000256" key="1">
    <source>
        <dbReference type="ARBA" id="ARBA00010552"/>
    </source>
</evidence>
<sequence length="125" mass="13143">MELINNATDVPTAVGPYSQAVRSNGFLFCSGQIPINPASGKIEATDVEGQAQQVLANIQALLASQGLDFTRVSKATVFLTSMADFPKVNPIYEKAFSGHKPARSTIAVAGLPLGALIEIEVIAEL</sequence>
<protein>
    <submittedName>
        <fullName evidence="2">Reactive intermediate/imine deaminase</fullName>
    </submittedName>
</protein>
<dbReference type="GO" id="GO:0005829">
    <property type="term" value="C:cytosol"/>
    <property type="evidence" value="ECO:0007669"/>
    <property type="project" value="TreeGrafter"/>
</dbReference>
<dbReference type="Proteomes" id="UP000321577">
    <property type="component" value="Unassembled WGS sequence"/>
</dbReference>
<dbReference type="InterPro" id="IPR006175">
    <property type="entry name" value="YjgF/YER057c/UK114"/>
</dbReference>
<gene>
    <name evidence="2" type="ORF">BGE01nite_21050</name>
</gene>
<dbReference type="PROSITE" id="PS01094">
    <property type="entry name" value="UPF0076"/>
    <property type="match status" value="1"/>
</dbReference>
<evidence type="ECO:0000313" key="3">
    <source>
        <dbReference type="Proteomes" id="UP000321577"/>
    </source>
</evidence>
<proteinExistence type="inferred from homology"/>
<dbReference type="OrthoDB" id="9803101at2"/>
<dbReference type="GO" id="GO:0019239">
    <property type="term" value="F:deaminase activity"/>
    <property type="evidence" value="ECO:0007669"/>
    <property type="project" value="TreeGrafter"/>
</dbReference>
<dbReference type="NCBIfam" id="TIGR00004">
    <property type="entry name" value="Rid family detoxifying hydrolase"/>
    <property type="match status" value="1"/>
</dbReference>
<evidence type="ECO:0000313" key="2">
    <source>
        <dbReference type="EMBL" id="GEP42814.1"/>
    </source>
</evidence>
<dbReference type="FunFam" id="3.30.1330.40:FF:000001">
    <property type="entry name" value="L-PSP family endoribonuclease"/>
    <property type="match status" value="1"/>
</dbReference>
<dbReference type="CDD" id="cd00448">
    <property type="entry name" value="YjgF_YER057c_UK114_family"/>
    <property type="match status" value="1"/>
</dbReference>
<dbReference type="AlphaFoldDB" id="A0A512M7V8"/>